<dbReference type="InterPro" id="IPR003653">
    <property type="entry name" value="Peptidase_C48_C"/>
</dbReference>
<sequence length="444" mass="49853">MRPKSLHRIPCNPQDNFTVVLTALQQDSTSCGFWAVITGFASLMRVSVHCYELRSLGLIGVKKLLAKLWISFLSDEGGLHAEVLSTVYQTMNPSGLWDSVLVAPRPDSIPQIKIMPLSLNASSYQDVCDRISHMSLTETSFFGSFQIQGPQLQELINPMSRLSGSFISGYLSLYTKDIAASQELPGLPLPIYIMDVSRTALMSSQLTSGIFKPKLHTKTSSLWVETNIFESQMVLLPWRINRTKHWILIFLQMKEMRITVADSLTHSIQRHHRYICKRVVKFLEYEHDARGLGELPFEWEKKLQVVELPNLVYTPQASPPPPPVLLIPISQIYSEVPASGVELRMHSGNIKWHCSASPNNPMRNEGIYRFEPTQERDSIAPSLDSTPSTGSLIRSPGSAINSSLSITVSLQSIGAIHQSKKRNRTYSGDRSPPSYQLRSRKFQG</sequence>
<protein>
    <recommendedName>
        <fullName evidence="5">Ubiquitin-like protease family profile domain-containing protein</fullName>
    </recommendedName>
</protein>
<evidence type="ECO:0000256" key="3">
    <source>
        <dbReference type="ARBA" id="ARBA00022801"/>
    </source>
</evidence>
<dbReference type="PROSITE" id="PS50600">
    <property type="entry name" value="ULP_PROTEASE"/>
    <property type="match status" value="1"/>
</dbReference>
<dbReference type="GO" id="GO:0008234">
    <property type="term" value="F:cysteine-type peptidase activity"/>
    <property type="evidence" value="ECO:0007669"/>
    <property type="project" value="InterPro"/>
</dbReference>
<feature type="domain" description="Ubiquitin-like protease family profile" evidence="5">
    <location>
        <begin position="145"/>
        <end position="376"/>
    </location>
</feature>
<dbReference type="Pfam" id="PF02902">
    <property type="entry name" value="Peptidase_C48"/>
    <property type="match status" value="1"/>
</dbReference>
<evidence type="ECO:0000256" key="2">
    <source>
        <dbReference type="ARBA" id="ARBA00022670"/>
    </source>
</evidence>
<keyword evidence="3" id="KW-0378">Hydrolase</keyword>
<dbReference type="GO" id="GO:0019783">
    <property type="term" value="F:ubiquitin-like protein peptidase activity"/>
    <property type="evidence" value="ECO:0007669"/>
    <property type="project" value="UniProtKB-ARBA"/>
</dbReference>
<comment type="similarity">
    <text evidence="1">Belongs to the peptidase C48 family.</text>
</comment>
<gene>
    <name evidence="6" type="ORF">M422DRAFT_259468</name>
</gene>
<evidence type="ECO:0000256" key="1">
    <source>
        <dbReference type="ARBA" id="ARBA00005234"/>
    </source>
</evidence>
<keyword evidence="2" id="KW-0645">Protease</keyword>
<dbReference type="Gene3D" id="3.40.395.10">
    <property type="entry name" value="Adenoviral Proteinase, Chain A"/>
    <property type="match status" value="1"/>
</dbReference>
<dbReference type="InterPro" id="IPR038765">
    <property type="entry name" value="Papain-like_cys_pep_sf"/>
</dbReference>
<dbReference type="AlphaFoldDB" id="A0A0C9USR4"/>
<evidence type="ECO:0000259" key="5">
    <source>
        <dbReference type="PROSITE" id="PS50600"/>
    </source>
</evidence>
<proteinExistence type="inferred from homology"/>
<dbReference type="GO" id="GO:0006508">
    <property type="term" value="P:proteolysis"/>
    <property type="evidence" value="ECO:0007669"/>
    <property type="project" value="UniProtKB-KW"/>
</dbReference>
<organism evidence="6 7">
    <name type="scientific">Sphaerobolus stellatus (strain SS14)</name>
    <dbReference type="NCBI Taxonomy" id="990650"/>
    <lineage>
        <taxon>Eukaryota</taxon>
        <taxon>Fungi</taxon>
        <taxon>Dikarya</taxon>
        <taxon>Basidiomycota</taxon>
        <taxon>Agaricomycotina</taxon>
        <taxon>Agaricomycetes</taxon>
        <taxon>Phallomycetidae</taxon>
        <taxon>Geastrales</taxon>
        <taxon>Sphaerobolaceae</taxon>
        <taxon>Sphaerobolus</taxon>
    </lineage>
</organism>
<evidence type="ECO:0000256" key="4">
    <source>
        <dbReference type="SAM" id="MobiDB-lite"/>
    </source>
</evidence>
<feature type="compositionally biased region" description="Polar residues" evidence="4">
    <location>
        <begin position="425"/>
        <end position="437"/>
    </location>
</feature>
<reference evidence="6 7" key="1">
    <citation type="submission" date="2014-06" db="EMBL/GenBank/DDBJ databases">
        <title>Evolutionary Origins and Diversification of the Mycorrhizal Mutualists.</title>
        <authorList>
            <consortium name="DOE Joint Genome Institute"/>
            <consortium name="Mycorrhizal Genomics Consortium"/>
            <person name="Kohler A."/>
            <person name="Kuo A."/>
            <person name="Nagy L.G."/>
            <person name="Floudas D."/>
            <person name="Copeland A."/>
            <person name="Barry K.W."/>
            <person name="Cichocki N."/>
            <person name="Veneault-Fourrey C."/>
            <person name="LaButti K."/>
            <person name="Lindquist E.A."/>
            <person name="Lipzen A."/>
            <person name="Lundell T."/>
            <person name="Morin E."/>
            <person name="Murat C."/>
            <person name="Riley R."/>
            <person name="Ohm R."/>
            <person name="Sun H."/>
            <person name="Tunlid A."/>
            <person name="Henrissat B."/>
            <person name="Grigoriev I.V."/>
            <person name="Hibbett D.S."/>
            <person name="Martin F."/>
        </authorList>
    </citation>
    <scope>NUCLEOTIDE SEQUENCE [LARGE SCALE GENOMIC DNA]</scope>
    <source>
        <strain evidence="6 7">SS14</strain>
    </source>
</reference>
<keyword evidence="7" id="KW-1185">Reference proteome</keyword>
<dbReference type="Proteomes" id="UP000054279">
    <property type="component" value="Unassembled WGS sequence"/>
</dbReference>
<name>A0A0C9USR4_SPHS4</name>
<evidence type="ECO:0000313" key="6">
    <source>
        <dbReference type="EMBL" id="KIJ37859.1"/>
    </source>
</evidence>
<feature type="region of interest" description="Disordered" evidence="4">
    <location>
        <begin position="417"/>
        <end position="444"/>
    </location>
</feature>
<dbReference type="HOGENOM" id="CLU_617020_0_0_1"/>
<accession>A0A0C9USR4</accession>
<dbReference type="SUPFAM" id="SSF54001">
    <property type="entry name" value="Cysteine proteinases"/>
    <property type="match status" value="1"/>
</dbReference>
<dbReference type="EMBL" id="KN837165">
    <property type="protein sequence ID" value="KIJ37859.1"/>
    <property type="molecule type" value="Genomic_DNA"/>
</dbReference>
<dbReference type="OrthoDB" id="3363479at2759"/>
<evidence type="ECO:0000313" key="7">
    <source>
        <dbReference type="Proteomes" id="UP000054279"/>
    </source>
</evidence>